<dbReference type="InterPro" id="IPR000504">
    <property type="entry name" value="RRM_dom"/>
</dbReference>
<dbReference type="GeneID" id="28993749"/>
<feature type="binding site" evidence="5">
    <location>
        <position position="434"/>
    </location>
    <ligand>
        <name>S-adenosyl-L-methionine</name>
        <dbReference type="ChEBI" id="CHEBI:59789"/>
    </ligand>
</feature>
<evidence type="ECO:0000256" key="4">
    <source>
        <dbReference type="PROSITE-ProRule" id="PRU00176"/>
    </source>
</evidence>
<dbReference type="EMBL" id="KV441000">
    <property type="protein sequence ID" value="OAD66852.1"/>
    <property type="molecule type" value="Genomic_DNA"/>
</dbReference>
<evidence type="ECO:0000256" key="6">
    <source>
        <dbReference type="SAM" id="MobiDB-lite"/>
    </source>
</evidence>
<keyword evidence="1 5" id="KW-0489">Methyltransferase</keyword>
<dbReference type="GO" id="GO:0006396">
    <property type="term" value="P:RNA processing"/>
    <property type="evidence" value="ECO:0007669"/>
    <property type="project" value="InterPro"/>
</dbReference>
<dbReference type="Gene3D" id="3.30.70.330">
    <property type="match status" value="1"/>
</dbReference>
<proteinExistence type="inferred from homology"/>
<dbReference type="InterPro" id="IPR010280">
    <property type="entry name" value="U5_MeTrfase_fam"/>
</dbReference>
<feature type="active site" description="Nucleophile" evidence="5">
    <location>
        <position position="510"/>
    </location>
</feature>
<feature type="binding site" evidence="5">
    <location>
        <position position="482"/>
    </location>
    <ligand>
        <name>S-adenosyl-L-methionine</name>
        <dbReference type="ChEBI" id="CHEBI:59789"/>
    </ligand>
</feature>
<dbReference type="InParanoid" id="A0A162T873"/>
<dbReference type="VEuPathDB" id="FungiDB:PHYBLDRAFT_152117"/>
<keyword evidence="3 5" id="KW-0949">S-adenosyl-L-methionine</keyword>
<feature type="compositionally biased region" description="Basic and acidic residues" evidence="6">
    <location>
        <begin position="108"/>
        <end position="121"/>
    </location>
</feature>
<evidence type="ECO:0000259" key="7">
    <source>
        <dbReference type="PROSITE" id="PS50102"/>
    </source>
</evidence>
<dbReference type="InterPro" id="IPR025714">
    <property type="entry name" value="Methyltranfer_dom"/>
</dbReference>
<protein>
    <recommendedName>
        <fullName evidence="7">RRM domain-containing protein</fullName>
    </recommendedName>
</protein>
<dbReference type="Proteomes" id="UP000077315">
    <property type="component" value="Unassembled WGS sequence"/>
</dbReference>
<gene>
    <name evidence="8" type="ORF">PHYBLDRAFT_152117</name>
</gene>
<keyword evidence="4" id="KW-0694">RNA-binding</keyword>
<evidence type="ECO:0000313" key="8">
    <source>
        <dbReference type="EMBL" id="OAD66852.1"/>
    </source>
</evidence>
<name>A0A162T873_PHYB8</name>
<organism evidence="8 9">
    <name type="scientific">Phycomyces blakesleeanus (strain ATCC 8743b / DSM 1359 / FGSC 10004 / NBRC 33097 / NRRL 1555)</name>
    <dbReference type="NCBI Taxonomy" id="763407"/>
    <lineage>
        <taxon>Eukaryota</taxon>
        <taxon>Fungi</taxon>
        <taxon>Fungi incertae sedis</taxon>
        <taxon>Mucoromycota</taxon>
        <taxon>Mucoromycotina</taxon>
        <taxon>Mucoromycetes</taxon>
        <taxon>Mucorales</taxon>
        <taxon>Phycomycetaceae</taxon>
        <taxon>Phycomyces</taxon>
    </lineage>
</organism>
<comment type="similarity">
    <text evidence="5">Belongs to the class I-like SAM-binding methyltransferase superfamily. RNA M5U methyltransferase family.</text>
</comment>
<reference evidence="9" key="1">
    <citation type="submission" date="2015-06" db="EMBL/GenBank/DDBJ databases">
        <title>Expansion of signal transduction pathways in fungi by whole-genome duplication.</title>
        <authorList>
            <consortium name="DOE Joint Genome Institute"/>
            <person name="Corrochano L.M."/>
            <person name="Kuo A."/>
            <person name="Marcet-Houben M."/>
            <person name="Polaino S."/>
            <person name="Salamov A."/>
            <person name="Villalobos J.M."/>
            <person name="Alvarez M.I."/>
            <person name="Avalos J."/>
            <person name="Benito E.P."/>
            <person name="Benoit I."/>
            <person name="Burger G."/>
            <person name="Camino L.P."/>
            <person name="Canovas D."/>
            <person name="Cerda-Olmedo E."/>
            <person name="Cheng J.-F."/>
            <person name="Dominguez A."/>
            <person name="Elias M."/>
            <person name="Eslava A.P."/>
            <person name="Glaser F."/>
            <person name="Grimwood J."/>
            <person name="Gutierrez G."/>
            <person name="Heitman J."/>
            <person name="Henrissat B."/>
            <person name="Iturriaga E.A."/>
            <person name="Lang B.F."/>
            <person name="Lavin J.L."/>
            <person name="Lee S."/>
            <person name="Li W."/>
            <person name="Lindquist E."/>
            <person name="Lopez-Garcia S."/>
            <person name="Luque E.M."/>
            <person name="Marcos A.T."/>
            <person name="Martin J."/>
            <person name="McCluskey K."/>
            <person name="Medina H.R."/>
            <person name="Miralles-Duran A."/>
            <person name="Miyazaki A."/>
            <person name="Munoz-Torres E."/>
            <person name="Oguiza J.A."/>
            <person name="Ohm R."/>
            <person name="Olmedo M."/>
            <person name="Orejas M."/>
            <person name="Ortiz-Castellanos L."/>
            <person name="Pisabarro A.G."/>
            <person name="Rodriguez-Romero J."/>
            <person name="Ruiz-Herrera J."/>
            <person name="Ruiz-Vazquez R."/>
            <person name="Sanz C."/>
            <person name="Schackwitz W."/>
            <person name="Schmutz J."/>
            <person name="Shahriari M."/>
            <person name="Shelest E."/>
            <person name="Silva-Franco F."/>
            <person name="Soanes D."/>
            <person name="Syed K."/>
            <person name="Tagua V.G."/>
            <person name="Talbot N.J."/>
            <person name="Thon M."/>
            <person name="De vries R.P."/>
            <person name="Wiebenga A."/>
            <person name="Yadav J.S."/>
            <person name="Braun E.L."/>
            <person name="Baker S."/>
            <person name="Garre V."/>
            <person name="Horwitz B."/>
            <person name="Torres-Martinez S."/>
            <person name="Idnurm A."/>
            <person name="Herrera-Estrella A."/>
            <person name="Gabaldon T."/>
            <person name="Grigoriev I.V."/>
        </authorList>
    </citation>
    <scope>NUCLEOTIDE SEQUENCE [LARGE SCALE GENOMIC DNA]</scope>
    <source>
        <strain evidence="9">NRRL 1555(-)</strain>
    </source>
</reference>
<evidence type="ECO:0000256" key="2">
    <source>
        <dbReference type="ARBA" id="ARBA00022679"/>
    </source>
</evidence>
<accession>A0A162T873</accession>
<dbReference type="Pfam" id="PF13847">
    <property type="entry name" value="Methyltransf_31"/>
    <property type="match status" value="1"/>
</dbReference>
<dbReference type="SUPFAM" id="SSF53335">
    <property type="entry name" value="S-adenosyl-L-methionine-dependent methyltransferases"/>
    <property type="match status" value="1"/>
</dbReference>
<evidence type="ECO:0000256" key="1">
    <source>
        <dbReference type="ARBA" id="ARBA00022603"/>
    </source>
</evidence>
<feature type="binding site" evidence="5">
    <location>
        <position position="382"/>
    </location>
    <ligand>
        <name>S-adenosyl-L-methionine</name>
        <dbReference type="ChEBI" id="CHEBI:59789"/>
    </ligand>
</feature>
<feature type="domain" description="RRM" evidence="7">
    <location>
        <begin position="34"/>
        <end position="104"/>
    </location>
</feature>
<dbReference type="CDD" id="cd02440">
    <property type="entry name" value="AdoMet_MTases"/>
    <property type="match status" value="1"/>
</dbReference>
<dbReference type="AlphaFoldDB" id="A0A162T873"/>
<dbReference type="CDD" id="cd00590">
    <property type="entry name" value="RRM_SF"/>
    <property type="match status" value="1"/>
</dbReference>
<evidence type="ECO:0000313" key="9">
    <source>
        <dbReference type="Proteomes" id="UP000077315"/>
    </source>
</evidence>
<dbReference type="Gene3D" id="2.40.50.1070">
    <property type="match status" value="1"/>
</dbReference>
<dbReference type="InterPro" id="IPR012677">
    <property type="entry name" value="Nucleotide-bd_a/b_plait_sf"/>
</dbReference>
<comment type="caution">
    <text evidence="5">Lacks conserved residue(s) required for the propagation of feature annotation.</text>
</comment>
<dbReference type="GO" id="GO:0008173">
    <property type="term" value="F:RNA methyltransferase activity"/>
    <property type="evidence" value="ECO:0007669"/>
    <property type="project" value="InterPro"/>
</dbReference>
<dbReference type="InterPro" id="IPR045850">
    <property type="entry name" value="TRM2_met"/>
</dbReference>
<keyword evidence="9" id="KW-1185">Reference proteome</keyword>
<dbReference type="PANTHER" id="PTHR45904:SF2">
    <property type="entry name" value="TRNA (URACIL-5-)-METHYLTRANSFERASE HOMOLOG A"/>
    <property type="match status" value="1"/>
</dbReference>
<dbReference type="GO" id="GO:0032259">
    <property type="term" value="P:methylation"/>
    <property type="evidence" value="ECO:0007669"/>
    <property type="project" value="UniProtKB-KW"/>
</dbReference>
<dbReference type="PROSITE" id="PS50102">
    <property type="entry name" value="RRM"/>
    <property type="match status" value="1"/>
</dbReference>
<sequence>MLRYSLALRSAASGIATNLIPAEAALLETSGFIHRVKVLNLPTKDMNSVSTLFKSLGVKQFKKSPRWDYAYINFKTEEAAREAMQKLEGTQLRKNTIATEYSSISEEAFNKRHEDKRKEASEILSNDSRTPAEKLADQVTPLYKIPYDEQLKTKNKSGIKHIFKLKKEIARLKDVSDEGKAQISWAFDHENKPCKFLDPIASPEINGYRTKCDFSIGTDLEGNKSVGFQLGLYRDGIISVLDPADCLNVPDTAKTIVKSVQDYIRFSEYDVYDKVSKQGVWRALTTKTQKSGDVMVVVQMNTETLSEEQVSKEKIKLADYLTNLKTPSNEKVNIKTILLQIWNGVSNGMNEKATTEVLTGDGYVYEDLLGSKFRISNNAFFQINTPATELLYSKCAEWCEIDSAKKTTVLDICCGTGTIGISMAKKVDQVIGIDMVPEAIVDANFNAEMNGVSNVKYFASKIEDKIDLLIKSNNEQVVAVLDPPRNGVHSTVIRALRESTQIKKVIYISCDAKQAQPNFIGLCRPISKRYLGTPFKPSRAISVDLFPHTEHCELMVEFVRD</sequence>
<dbReference type="GO" id="GO:0003723">
    <property type="term" value="F:RNA binding"/>
    <property type="evidence" value="ECO:0007669"/>
    <property type="project" value="UniProtKB-UniRule"/>
</dbReference>
<keyword evidence="2 5" id="KW-0808">Transferase</keyword>
<dbReference type="PROSITE" id="PS51687">
    <property type="entry name" value="SAM_MT_RNA_M5U"/>
    <property type="match status" value="1"/>
</dbReference>
<feature type="region of interest" description="Disordered" evidence="6">
    <location>
        <begin position="108"/>
        <end position="130"/>
    </location>
</feature>
<dbReference type="Gene3D" id="3.40.50.150">
    <property type="entry name" value="Vaccinia Virus protein VP39"/>
    <property type="match status" value="1"/>
</dbReference>
<evidence type="ECO:0000256" key="5">
    <source>
        <dbReference type="PROSITE-ProRule" id="PRU01024"/>
    </source>
</evidence>
<dbReference type="STRING" id="763407.A0A162T873"/>
<evidence type="ECO:0000256" key="3">
    <source>
        <dbReference type="ARBA" id="ARBA00022691"/>
    </source>
</evidence>
<dbReference type="InterPro" id="IPR029063">
    <property type="entry name" value="SAM-dependent_MTases_sf"/>
</dbReference>
<dbReference type="InterPro" id="IPR035979">
    <property type="entry name" value="RBD_domain_sf"/>
</dbReference>
<dbReference type="RefSeq" id="XP_018284892.1">
    <property type="nucleotide sequence ID" value="XM_018432843.1"/>
</dbReference>
<dbReference type="SUPFAM" id="SSF54928">
    <property type="entry name" value="RNA-binding domain, RBD"/>
    <property type="match status" value="1"/>
</dbReference>
<dbReference type="PANTHER" id="PTHR45904">
    <property type="entry name" value="TRNA (URACIL-5-)-METHYLTRANSFERASE"/>
    <property type="match status" value="1"/>
</dbReference>
<dbReference type="OrthoDB" id="10250660at2759"/>